<feature type="domain" description="G-patch" evidence="3">
    <location>
        <begin position="157"/>
        <end position="195"/>
    </location>
</feature>
<dbReference type="InterPro" id="IPR050656">
    <property type="entry name" value="PINX1"/>
</dbReference>
<feature type="compositionally biased region" description="Basic and acidic residues" evidence="2">
    <location>
        <begin position="55"/>
        <end position="70"/>
    </location>
</feature>
<proteinExistence type="predicted"/>
<dbReference type="InterPro" id="IPR000467">
    <property type="entry name" value="G_patch_dom"/>
</dbReference>
<organism evidence="4 5">
    <name type="scientific">Geospiza parvula</name>
    <name type="common">Small tree-finch</name>
    <name type="synonym">Camarhynchus parvulus</name>
    <dbReference type="NCBI Taxonomy" id="87175"/>
    <lineage>
        <taxon>Eukaryota</taxon>
        <taxon>Metazoa</taxon>
        <taxon>Chordata</taxon>
        <taxon>Craniata</taxon>
        <taxon>Vertebrata</taxon>
        <taxon>Euteleostomi</taxon>
        <taxon>Archelosauria</taxon>
        <taxon>Archosauria</taxon>
        <taxon>Dinosauria</taxon>
        <taxon>Saurischia</taxon>
        <taxon>Theropoda</taxon>
        <taxon>Coelurosauria</taxon>
        <taxon>Aves</taxon>
        <taxon>Neognathae</taxon>
        <taxon>Neoaves</taxon>
        <taxon>Telluraves</taxon>
        <taxon>Australaves</taxon>
        <taxon>Passeriformes</taxon>
        <taxon>Thraupidae</taxon>
        <taxon>Camarhynchus</taxon>
    </lineage>
</organism>
<feature type="region of interest" description="Disordered" evidence="2">
    <location>
        <begin position="1"/>
        <end position="145"/>
    </location>
</feature>
<reference evidence="4" key="3">
    <citation type="submission" date="2025-09" db="UniProtKB">
        <authorList>
            <consortium name="Ensembl"/>
        </authorList>
    </citation>
    <scope>IDENTIFICATION</scope>
</reference>
<feature type="region of interest" description="Disordered" evidence="2">
    <location>
        <begin position="399"/>
        <end position="566"/>
    </location>
</feature>
<dbReference type="Proteomes" id="UP000694382">
    <property type="component" value="Chromosome 25"/>
</dbReference>
<feature type="compositionally biased region" description="Basic and acidic residues" evidence="2">
    <location>
        <begin position="115"/>
        <end position="131"/>
    </location>
</feature>
<name>A0A8U8AXQ8_GEOPR</name>
<feature type="compositionally biased region" description="Pro residues" evidence="2">
    <location>
        <begin position="1"/>
        <end position="22"/>
    </location>
</feature>
<evidence type="ECO:0000256" key="1">
    <source>
        <dbReference type="ARBA" id="ARBA00040365"/>
    </source>
</evidence>
<feature type="compositionally biased region" description="Basic residues" evidence="2">
    <location>
        <begin position="514"/>
        <end position="523"/>
    </location>
</feature>
<dbReference type="PANTHER" id="PTHR23149:SF9">
    <property type="entry name" value="G PATCH DOMAIN-CONTAINING PROTEIN 4"/>
    <property type="match status" value="1"/>
</dbReference>
<feature type="compositionally biased region" description="Low complexity" evidence="2">
    <location>
        <begin position="327"/>
        <end position="336"/>
    </location>
</feature>
<evidence type="ECO:0000313" key="5">
    <source>
        <dbReference type="Proteomes" id="UP000694382"/>
    </source>
</evidence>
<keyword evidence="5" id="KW-1185">Reference proteome</keyword>
<accession>A0A8U8AXQ8</accession>
<feature type="compositionally biased region" description="Basic residues" evidence="2">
    <location>
        <begin position="552"/>
        <end position="566"/>
    </location>
</feature>
<evidence type="ECO:0000313" key="4">
    <source>
        <dbReference type="Ensembl" id="ENSCPVP00000023574.1"/>
    </source>
</evidence>
<sequence>MSPCPPVPIPVPPSLSPCPAPPSAHSLPRPSRMRTALSGRCGRDPGPASCGGAGTHRDPPGPSGTHRDTAGHTGTHWDPPGHSGTHRDTPGPTGTQRDPPGPTGTQRDTAGPTGTHRDTPGPTGTHRDPHRGPPRMLRAMSAAEPPGRGMLFAETQLRRHGWRRGQGLGRREDGIAEAIRVKVKCDTAGVGHDAAEPFTFHWWDHVFNKAAANIAVEAGQVGGLGGRVEGRIGGCLGSSGDSCSATVSPQALSGSSTLHRGCGGGKVLLGWIISKPLPFLSQDGISVKALSEQGGSISNKKPRKAGSSGNLLYGRFVKSATLTACGEESVTASSESSQEEEEEEEKLDLSSIRRLTDEELVQACGGRTAHKGARHGLTMSAKLARLEEQERAFLATYRQREQQLEPPVSSQGKKKKRKQSRDGAEVPQSQEPNTEQEEVLEEEKVVKRKKKKQRSSREEEVTGEEEIMRKKKKKVITEPCGEEVSGDEGNFMKRRKKAELCAEEEVVEEDGKAAKRKKKKKKKKQEEEDKEEPAETDVSLQDTDEPNLGHSPTKKKKKKKRKREAE</sequence>
<protein>
    <recommendedName>
        <fullName evidence="1">G patch domain-containing protein 4</fullName>
    </recommendedName>
</protein>
<reference evidence="4" key="1">
    <citation type="submission" date="2020-02" db="EMBL/GenBank/DDBJ databases">
        <authorList>
            <person name="Enbody D E."/>
            <person name="Pettersson E M."/>
        </authorList>
    </citation>
    <scope>NUCLEOTIDE SEQUENCE [LARGE SCALE GENOMIC DNA]</scope>
</reference>
<feature type="compositionally biased region" description="Acidic residues" evidence="2">
    <location>
        <begin position="337"/>
        <end position="346"/>
    </location>
</feature>
<dbReference type="Pfam" id="PF01585">
    <property type="entry name" value="G-patch"/>
    <property type="match status" value="1"/>
</dbReference>
<evidence type="ECO:0000256" key="2">
    <source>
        <dbReference type="SAM" id="MobiDB-lite"/>
    </source>
</evidence>
<dbReference type="AlphaFoldDB" id="A0A8U8AXQ8"/>
<dbReference type="PANTHER" id="PTHR23149">
    <property type="entry name" value="G PATCH DOMAIN CONTAINING PROTEIN"/>
    <property type="match status" value="1"/>
</dbReference>
<feature type="region of interest" description="Disordered" evidence="2">
    <location>
        <begin position="327"/>
        <end position="352"/>
    </location>
</feature>
<dbReference type="SMART" id="SM00443">
    <property type="entry name" value="G_patch"/>
    <property type="match status" value="1"/>
</dbReference>
<dbReference type="PROSITE" id="PS50174">
    <property type="entry name" value="G_PATCH"/>
    <property type="match status" value="1"/>
</dbReference>
<dbReference type="GO" id="GO:0003676">
    <property type="term" value="F:nucleic acid binding"/>
    <property type="evidence" value="ECO:0007669"/>
    <property type="project" value="InterPro"/>
</dbReference>
<dbReference type="GO" id="GO:0005730">
    <property type="term" value="C:nucleolus"/>
    <property type="evidence" value="ECO:0007669"/>
    <property type="project" value="TreeGrafter"/>
</dbReference>
<dbReference type="Ensembl" id="ENSCPVT00000028297.1">
    <property type="protein sequence ID" value="ENSCPVP00000023574.1"/>
    <property type="gene ID" value="ENSCPVG00000015370.2"/>
</dbReference>
<reference evidence="4" key="2">
    <citation type="submission" date="2025-08" db="UniProtKB">
        <authorList>
            <consortium name="Ensembl"/>
        </authorList>
    </citation>
    <scope>IDENTIFICATION</scope>
</reference>
<evidence type="ECO:0000259" key="3">
    <source>
        <dbReference type="PROSITE" id="PS50174"/>
    </source>
</evidence>